<feature type="signal peptide" evidence="1">
    <location>
        <begin position="1"/>
        <end position="21"/>
    </location>
</feature>
<dbReference type="EMBL" id="JBHLTM010000019">
    <property type="protein sequence ID" value="MFC0683921.1"/>
    <property type="molecule type" value="Genomic_DNA"/>
</dbReference>
<reference evidence="2 3" key="1">
    <citation type="submission" date="2024-09" db="EMBL/GenBank/DDBJ databases">
        <authorList>
            <person name="Sun Q."/>
            <person name="Mori K."/>
        </authorList>
    </citation>
    <scope>NUCLEOTIDE SEQUENCE [LARGE SCALE GENOMIC DNA]</scope>
    <source>
        <strain evidence="2 3">CICC 11035S</strain>
    </source>
</reference>
<dbReference type="Proteomes" id="UP001589858">
    <property type="component" value="Unassembled WGS sequence"/>
</dbReference>
<evidence type="ECO:0000313" key="3">
    <source>
        <dbReference type="Proteomes" id="UP001589858"/>
    </source>
</evidence>
<gene>
    <name evidence="2" type="ORF">ACFFF8_04890</name>
</gene>
<feature type="chain" id="PRO_5046870140" evidence="1">
    <location>
        <begin position="22"/>
        <end position="293"/>
    </location>
</feature>
<evidence type="ECO:0000256" key="1">
    <source>
        <dbReference type="SAM" id="SignalP"/>
    </source>
</evidence>
<name>A0ABV6S3X4_9SPHN</name>
<comment type="caution">
    <text evidence="2">The sequence shown here is derived from an EMBL/GenBank/DDBJ whole genome shotgun (WGS) entry which is preliminary data.</text>
</comment>
<keyword evidence="1" id="KW-0732">Signal</keyword>
<dbReference type="RefSeq" id="WP_267223245.1">
    <property type="nucleotide sequence ID" value="NZ_JAPCWC010000021.1"/>
</dbReference>
<accession>A0ABV6S3X4</accession>
<keyword evidence="3" id="KW-1185">Reference proteome</keyword>
<organism evidence="2 3">
    <name type="scientific">Novosphingobium clariflavum</name>
    <dbReference type="NCBI Taxonomy" id="2029884"/>
    <lineage>
        <taxon>Bacteria</taxon>
        <taxon>Pseudomonadati</taxon>
        <taxon>Pseudomonadota</taxon>
        <taxon>Alphaproteobacteria</taxon>
        <taxon>Sphingomonadales</taxon>
        <taxon>Sphingomonadaceae</taxon>
        <taxon>Novosphingobium</taxon>
    </lineage>
</organism>
<proteinExistence type="predicted"/>
<protein>
    <submittedName>
        <fullName evidence="2">Uncharacterized protein</fullName>
    </submittedName>
</protein>
<sequence>MRASHAILSLTLTGLPALSAAAPQPLLQSAGGEIIITECPPGGDDDPFCRAVAASGPEGQVRLGGGYMQVSLLWAHKSDPGQPDALVLGDYGGSGGRADLYAVTFTPHLSYRRIGGERFDSVTVDETPGPLRLSLPFDVEFFNGAPHAGAIVVPLPVIWSDGDFALDFAQLTHRTYSPSEFDFRVLAVGAELAAWQDKAYPAKHLYPPEAVGGTPVAATALVEMMLTGHADQARDLLDRSWPRDREQADKPVEGKAAFWAALCKAVVEEPSWKRFRLDRLPHADLIELAAQAS</sequence>
<evidence type="ECO:0000313" key="2">
    <source>
        <dbReference type="EMBL" id="MFC0683921.1"/>
    </source>
</evidence>